<feature type="transmembrane region" description="Helical" evidence="8">
    <location>
        <begin position="550"/>
        <end position="583"/>
    </location>
</feature>
<feature type="transmembrane region" description="Helical" evidence="8">
    <location>
        <begin position="265"/>
        <end position="287"/>
    </location>
</feature>
<dbReference type="AlphaFoldDB" id="A0A433XAA6"/>
<evidence type="ECO:0000313" key="12">
    <source>
        <dbReference type="Proteomes" id="UP000281547"/>
    </source>
</evidence>
<feature type="transmembrane region" description="Helical" evidence="8">
    <location>
        <begin position="436"/>
        <end position="456"/>
    </location>
</feature>
<feature type="domain" description="ABC transmembrane type-1" evidence="10">
    <location>
        <begin position="430"/>
        <end position="625"/>
    </location>
</feature>
<feature type="transmembrane region" description="Helical" evidence="8">
    <location>
        <begin position="176"/>
        <end position="199"/>
    </location>
</feature>
<dbReference type="EMBL" id="RZNJ01000003">
    <property type="protein sequence ID" value="RUT30958.1"/>
    <property type="molecule type" value="Genomic_DNA"/>
</dbReference>
<keyword evidence="7 8" id="KW-0472">Membrane</keyword>
<dbReference type="PROSITE" id="PS50928">
    <property type="entry name" value="ABC_TM1"/>
    <property type="match status" value="2"/>
</dbReference>
<dbReference type="Gene3D" id="1.10.3720.10">
    <property type="entry name" value="MetI-like"/>
    <property type="match status" value="2"/>
</dbReference>
<comment type="similarity">
    <text evidence="8">Belongs to the binding-protein-dependent transport system permease family.</text>
</comment>
<sequence length="643" mass="67562">MVRLRVRSIALPLTISPSPTKRRSRPGSPTARSTRASWPRSALRFGALTCEDAMTDLTRGGPAGLAASPARIGFGRRLRLKAEDGLGMLVVLALIVLVLGPMATVLVQAFWPGMFTRQMAEPGFSGLLEVFSRPLWQRSLTNSLFLAAVSAVAGGLLGTVLAVLRHSTRMALGPALDIASWAIIVLPSFILAQGWILFASRGGIANQWLGWSIVPDMVFNPWGLAAVMSLKAFPFAYLTVSAAMQWRMDDFSHAAKLCGASPLRVLATIQIPMLVPAVLSGAILIFIDVLGDFGLPAALATTYRFPTLTYAIYVAINQSPIRFDLAGVLAFYVTGIMLLAVMAYFWILRNRRYDFLGGKAQLRGAPGGPRSKWSDAIALVALGLAIVVPLGSSVLVSFTRSLSQGLAPANLTLEHYGYVLQTGGAFLSALGNSMGIAVAAALASGVLAAMAAYVVTFSDFRLNRLIDLTCTLSLAVPGVVLGIGYIFVWNSPALDDLGLALYGKPVILVLAGTAGAVPIAVRVLLGAMAQVPASMLSAAAMQGAGLARRLATIVVPIIAAALVSATLTAFGSAVFDLAINSILRPPRLDVLPVYVNRAFEQGMFGAATAATLVAGGTTILVIVGVRALSGMLIRRLFGATTKS</sequence>
<evidence type="ECO:0000256" key="1">
    <source>
        <dbReference type="ARBA" id="ARBA00004429"/>
    </source>
</evidence>
<keyword evidence="5 8" id="KW-0812">Transmembrane</keyword>
<dbReference type="Pfam" id="PF00528">
    <property type="entry name" value="BPD_transp_1"/>
    <property type="match status" value="1"/>
</dbReference>
<accession>A0A433XAA6</accession>
<keyword evidence="3" id="KW-1003">Cell membrane</keyword>
<evidence type="ECO:0000256" key="2">
    <source>
        <dbReference type="ARBA" id="ARBA00022448"/>
    </source>
</evidence>
<name>A0A433XAA6_9HYPH</name>
<evidence type="ECO:0000313" key="11">
    <source>
        <dbReference type="EMBL" id="RUT30958.1"/>
    </source>
</evidence>
<evidence type="ECO:0000256" key="8">
    <source>
        <dbReference type="RuleBase" id="RU363032"/>
    </source>
</evidence>
<keyword evidence="6 8" id="KW-1133">Transmembrane helix</keyword>
<keyword evidence="4" id="KW-0997">Cell inner membrane</keyword>
<organism evidence="11 12">
    <name type="scientific">Arsenicitalea aurantiaca</name>
    <dbReference type="NCBI Taxonomy" id="1783274"/>
    <lineage>
        <taxon>Bacteria</taxon>
        <taxon>Pseudomonadati</taxon>
        <taxon>Pseudomonadota</taxon>
        <taxon>Alphaproteobacteria</taxon>
        <taxon>Hyphomicrobiales</taxon>
        <taxon>Devosiaceae</taxon>
        <taxon>Arsenicitalea</taxon>
    </lineage>
</organism>
<dbReference type="InterPro" id="IPR035906">
    <property type="entry name" value="MetI-like_sf"/>
</dbReference>
<reference evidence="11 12" key="1">
    <citation type="journal article" date="2016" name="Int. J. Syst. Evol. Microbiol.">
        <title>Arsenicitalea aurantiaca gen. nov., sp. nov., a new member of the family Hyphomicrobiaceae, isolated from high-arsenic sediment.</title>
        <authorList>
            <person name="Mu Y."/>
            <person name="Zhou L."/>
            <person name="Zeng X.C."/>
            <person name="Liu L."/>
            <person name="Pan Y."/>
            <person name="Chen X."/>
            <person name="Wang J."/>
            <person name="Li S."/>
            <person name="Li W.J."/>
            <person name="Wang Y."/>
        </authorList>
    </citation>
    <scope>NUCLEOTIDE SEQUENCE [LARGE SCALE GENOMIC DNA]</scope>
    <source>
        <strain evidence="11 12">42-50</strain>
    </source>
</reference>
<evidence type="ECO:0000256" key="5">
    <source>
        <dbReference type="ARBA" id="ARBA00022692"/>
    </source>
</evidence>
<feature type="transmembrane region" description="Helical" evidence="8">
    <location>
        <begin position="468"/>
        <end position="487"/>
    </location>
</feature>
<feature type="transmembrane region" description="Helical" evidence="8">
    <location>
        <begin position="376"/>
        <end position="399"/>
    </location>
</feature>
<evidence type="ECO:0000256" key="9">
    <source>
        <dbReference type="SAM" id="MobiDB-lite"/>
    </source>
</evidence>
<gene>
    <name evidence="11" type="ORF">EMQ25_08745</name>
</gene>
<evidence type="ECO:0000256" key="6">
    <source>
        <dbReference type="ARBA" id="ARBA00022989"/>
    </source>
</evidence>
<evidence type="ECO:0000256" key="4">
    <source>
        <dbReference type="ARBA" id="ARBA00022519"/>
    </source>
</evidence>
<evidence type="ECO:0000259" key="10">
    <source>
        <dbReference type="PROSITE" id="PS50928"/>
    </source>
</evidence>
<dbReference type="CDD" id="cd06261">
    <property type="entry name" value="TM_PBP2"/>
    <property type="match status" value="2"/>
</dbReference>
<feature type="transmembrane region" description="Helical" evidence="8">
    <location>
        <begin position="328"/>
        <end position="347"/>
    </location>
</feature>
<dbReference type="GO" id="GO:0055085">
    <property type="term" value="P:transmembrane transport"/>
    <property type="evidence" value="ECO:0007669"/>
    <property type="project" value="InterPro"/>
</dbReference>
<proteinExistence type="inferred from homology"/>
<feature type="transmembrane region" description="Helical" evidence="8">
    <location>
        <begin position="86"/>
        <end position="111"/>
    </location>
</feature>
<feature type="domain" description="ABC transmembrane type-1" evidence="10">
    <location>
        <begin position="140"/>
        <end position="344"/>
    </location>
</feature>
<feature type="region of interest" description="Disordered" evidence="9">
    <location>
        <begin position="15"/>
        <end position="38"/>
    </location>
</feature>
<feature type="transmembrane region" description="Helical" evidence="8">
    <location>
        <begin position="507"/>
        <end position="529"/>
    </location>
</feature>
<keyword evidence="12" id="KW-1185">Reference proteome</keyword>
<evidence type="ECO:0000256" key="7">
    <source>
        <dbReference type="ARBA" id="ARBA00023136"/>
    </source>
</evidence>
<comment type="caution">
    <text evidence="11">The sequence shown here is derived from an EMBL/GenBank/DDBJ whole genome shotgun (WGS) entry which is preliminary data.</text>
</comment>
<feature type="transmembrane region" description="Helical" evidence="8">
    <location>
        <begin position="144"/>
        <end position="164"/>
    </location>
</feature>
<feature type="transmembrane region" description="Helical" evidence="8">
    <location>
        <begin position="219"/>
        <end position="244"/>
    </location>
</feature>
<dbReference type="Proteomes" id="UP000281547">
    <property type="component" value="Unassembled WGS sequence"/>
</dbReference>
<keyword evidence="2 8" id="KW-0813">Transport</keyword>
<dbReference type="PANTHER" id="PTHR43357:SF4">
    <property type="entry name" value="INNER MEMBRANE ABC TRANSPORTER PERMEASE PROTEIN YDCV"/>
    <property type="match status" value="1"/>
</dbReference>
<comment type="subcellular location">
    <subcellularLocation>
        <location evidence="1">Cell inner membrane</location>
        <topology evidence="1">Multi-pass membrane protein</topology>
    </subcellularLocation>
    <subcellularLocation>
        <location evidence="8">Cell membrane</location>
        <topology evidence="8">Multi-pass membrane protein</topology>
    </subcellularLocation>
</comment>
<dbReference type="PANTHER" id="PTHR43357">
    <property type="entry name" value="INNER MEMBRANE ABC TRANSPORTER PERMEASE PROTEIN YDCV"/>
    <property type="match status" value="1"/>
</dbReference>
<dbReference type="GO" id="GO:0005886">
    <property type="term" value="C:plasma membrane"/>
    <property type="evidence" value="ECO:0007669"/>
    <property type="project" value="UniProtKB-SubCell"/>
</dbReference>
<evidence type="ECO:0000256" key="3">
    <source>
        <dbReference type="ARBA" id="ARBA00022475"/>
    </source>
</evidence>
<dbReference type="SUPFAM" id="SSF161098">
    <property type="entry name" value="MetI-like"/>
    <property type="match status" value="2"/>
</dbReference>
<dbReference type="InterPro" id="IPR000515">
    <property type="entry name" value="MetI-like"/>
</dbReference>
<feature type="transmembrane region" description="Helical" evidence="8">
    <location>
        <begin position="603"/>
        <end position="625"/>
    </location>
</feature>
<protein>
    <submittedName>
        <fullName evidence="11">Iron ABC transporter permease</fullName>
    </submittedName>
</protein>